<dbReference type="Pfam" id="PF07690">
    <property type="entry name" value="MFS_1"/>
    <property type="match status" value="1"/>
</dbReference>
<dbReference type="InterPro" id="IPR036259">
    <property type="entry name" value="MFS_trans_sf"/>
</dbReference>
<comment type="subcellular location">
    <subcellularLocation>
        <location evidence="1">Cell membrane</location>
        <topology evidence="1">Multi-pass membrane protein</topology>
    </subcellularLocation>
</comment>
<keyword evidence="2" id="KW-0813">Transport</keyword>
<feature type="transmembrane region" description="Helical" evidence="7">
    <location>
        <begin position="51"/>
        <end position="69"/>
    </location>
</feature>
<feature type="transmembrane region" description="Helical" evidence="7">
    <location>
        <begin position="402"/>
        <end position="424"/>
    </location>
</feature>
<dbReference type="InterPro" id="IPR011701">
    <property type="entry name" value="MFS"/>
</dbReference>
<feature type="transmembrane region" description="Helical" evidence="7">
    <location>
        <begin position="333"/>
        <end position="353"/>
    </location>
</feature>
<dbReference type="EMBL" id="CP003364">
    <property type="protein sequence ID" value="AGA29284.1"/>
    <property type="molecule type" value="Genomic_DNA"/>
</dbReference>
<keyword evidence="10" id="KW-1185">Reference proteome</keyword>
<sequence>MSVVENEATMPGRAMVTLALLLAMAVAALEQTVVSTAMPSIIAQLKGLDIYPWVFSAYLLAATVSTPIYGKLADIFGRKRILLFGLALFALGSMLSGMAQSMPSLIAMRVVQGLGAGALGPIVLTMLGDLFTLQERAKVQGLFSAVWGGSSLIGPALGGILTDRLSWRWVFFVTVPFGLISAWILMRYVHEKVERKSVAPIDWGGATLLAVGSFLLLMGVLGGTEISSRGTVGLLAMAAVTLMLFVRQERVAADPVLPLDLVLSPHIGSAIAGSFLIGALLFGIDTYIPLFMQGVRGGTATSAGKMITPLFLSWSISVAVAAKVVVRLGFRRTAVVGSLFITAGVFSLVVGAAQPSASGPFFLVGMVVIGIGMGPASLSYILSVQNEVNWGRRGVATGAVTFFRTMGGALGVGVLGATLAFMLARRLAASNAVGIDIAAALRPETHKLLTGPQLMAVQAALGRSLRDVFLQMFAMAVLACLCSFGLRGGRAVAQGNSATSALDQKAVELTVGIEH</sequence>
<evidence type="ECO:0000259" key="8">
    <source>
        <dbReference type="PROSITE" id="PS50850"/>
    </source>
</evidence>
<keyword evidence="6 7" id="KW-0472">Membrane</keyword>
<reference evidence="9 10" key="1">
    <citation type="submission" date="2012-02" db="EMBL/GenBank/DDBJ databases">
        <title>Complete sequence of chromosome of Singulisphaera acidiphila DSM 18658.</title>
        <authorList>
            <consortium name="US DOE Joint Genome Institute (JGI-PGF)"/>
            <person name="Lucas S."/>
            <person name="Copeland A."/>
            <person name="Lapidus A."/>
            <person name="Glavina del Rio T."/>
            <person name="Dalin E."/>
            <person name="Tice H."/>
            <person name="Bruce D."/>
            <person name="Goodwin L."/>
            <person name="Pitluck S."/>
            <person name="Peters L."/>
            <person name="Ovchinnikova G."/>
            <person name="Chertkov O."/>
            <person name="Kyrpides N."/>
            <person name="Mavromatis K."/>
            <person name="Ivanova N."/>
            <person name="Brettin T."/>
            <person name="Detter J.C."/>
            <person name="Han C."/>
            <person name="Larimer F."/>
            <person name="Land M."/>
            <person name="Hauser L."/>
            <person name="Markowitz V."/>
            <person name="Cheng J.-F."/>
            <person name="Hugenholtz P."/>
            <person name="Woyke T."/>
            <person name="Wu D."/>
            <person name="Tindall B."/>
            <person name="Pomrenke H."/>
            <person name="Brambilla E."/>
            <person name="Klenk H.-P."/>
            <person name="Eisen J.A."/>
        </authorList>
    </citation>
    <scope>NUCLEOTIDE SEQUENCE [LARGE SCALE GENOMIC DNA]</scope>
    <source>
        <strain evidence="10">ATCC BAA-1392 / DSM 18658 / VKM B-2454 / MOB10</strain>
    </source>
</reference>
<evidence type="ECO:0000313" key="10">
    <source>
        <dbReference type="Proteomes" id="UP000010798"/>
    </source>
</evidence>
<feature type="transmembrane region" description="Helical" evidence="7">
    <location>
        <begin position="106"/>
        <end position="127"/>
    </location>
</feature>
<dbReference type="PANTHER" id="PTHR23501:SF191">
    <property type="entry name" value="VACUOLAR BASIC AMINO ACID TRANSPORTER 4"/>
    <property type="match status" value="1"/>
</dbReference>
<keyword evidence="4 7" id="KW-0812">Transmembrane</keyword>
<dbReference type="eggNOG" id="COG0477">
    <property type="taxonomic scope" value="Bacteria"/>
</dbReference>
<dbReference type="GO" id="GO:0022857">
    <property type="term" value="F:transmembrane transporter activity"/>
    <property type="evidence" value="ECO:0007669"/>
    <property type="project" value="InterPro"/>
</dbReference>
<evidence type="ECO:0000256" key="2">
    <source>
        <dbReference type="ARBA" id="ARBA00022448"/>
    </source>
</evidence>
<dbReference type="KEGG" id="saci:Sinac_5132"/>
<evidence type="ECO:0000256" key="1">
    <source>
        <dbReference type="ARBA" id="ARBA00004651"/>
    </source>
</evidence>
<feature type="transmembrane region" description="Helical" evidence="7">
    <location>
        <begin position="201"/>
        <end position="220"/>
    </location>
</feature>
<dbReference type="GO" id="GO:0005886">
    <property type="term" value="C:plasma membrane"/>
    <property type="evidence" value="ECO:0007669"/>
    <property type="project" value="UniProtKB-SubCell"/>
</dbReference>
<dbReference type="HOGENOM" id="CLU_000960_2_5_0"/>
<feature type="transmembrane region" description="Helical" evidence="7">
    <location>
        <begin position="167"/>
        <end position="189"/>
    </location>
</feature>
<dbReference type="PROSITE" id="PS50850">
    <property type="entry name" value="MFS"/>
    <property type="match status" value="1"/>
</dbReference>
<evidence type="ECO:0000313" key="9">
    <source>
        <dbReference type="EMBL" id="AGA29284.1"/>
    </source>
</evidence>
<feature type="transmembrane region" description="Helical" evidence="7">
    <location>
        <begin position="359"/>
        <end position="382"/>
    </location>
</feature>
<dbReference type="RefSeq" id="WP_015248388.1">
    <property type="nucleotide sequence ID" value="NC_019892.1"/>
</dbReference>
<feature type="transmembrane region" description="Helical" evidence="7">
    <location>
        <begin position="81"/>
        <end position="100"/>
    </location>
</feature>
<proteinExistence type="predicted"/>
<dbReference type="STRING" id="886293.Sinac_5132"/>
<feature type="transmembrane region" description="Helical" evidence="7">
    <location>
        <begin position="139"/>
        <end position="161"/>
    </location>
</feature>
<dbReference type="InterPro" id="IPR020846">
    <property type="entry name" value="MFS_dom"/>
</dbReference>
<feature type="transmembrane region" description="Helical" evidence="7">
    <location>
        <begin position="226"/>
        <end position="246"/>
    </location>
</feature>
<evidence type="ECO:0000256" key="4">
    <source>
        <dbReference type="ARBA" id="ARBA00022692"/>
    </source>
</evidence>
<evidence type="ECO:0000256" key="5">
    <source>
        <dbReference type="ARBA" id="ARBA00022989"/>
    </source>
</evidence>
<feature type="domain" description="Major facilitator superfamily (MFS) profile" evidence="8">
    <location>
        <begin position="16"/>
        <end position="446"/>
    </location>
</feature>
<organism evidence="9 10">
    <name type="scientific">Singulisphaera acidiphila (strain ATCC BAA-1392 / DSM 18658 / VKM B-2454 / MOB10)</name>
    <dbReference type="NCBI Taxonomy" id="886293"/>
    <lineage>
        <taxon>Bacteria</taxon>
        <taxon>Pseudomonadati</taxon>
        <taxon>Planctomycetota</taxon>
        <taxon>Planctomycetia</taxon>
        <taxon>Isosphaerales</taxon>
        <taxon>Isosphaeraceae</taxon>
        <taxon>Singulisphaera</taxon>
    </lineage>
</organism>
<feature type="transmembrane region" description="Helical" evidence="7">
    <location>
        <begin position="267"/>
        <end position="288"/>
    </location>
</feature>
<dbReference type="FunFam" id="1.20.1720.10:FF:000004">
    <property type="entry name" value="EmrB/QacA family drug resistance transporter"/>
    <property type="match status" value="1"/>
</dbReference>
<feature type="transmembrane region" description="Helical" evidence="7">
    <location>
        <begin position="468"/>
        <end position="486"/>
    </location>
</feature>
<dbReference type="AlphaFoldDB" id="L0DIS0"/>
<accession>L0DIS0</accession>
<evidence type="ECO:0000256" key="6">
    <source>
        <dbReference type="ARBA" id="ARBA00023136"/>
    </source>
</evidence>
<protein>
    <submittedName>
        <fullName evidence="9">Arabinose efflux permease family protein</fullName>
    </submittedName>
</protein>
<keyword evidence="3" id="KW-1003">Cell membrane</keyword>
<keyword evidence="5 7" id="KW-1133">Transmembrane helix</keyword>
<dbReference type="PRINTS" id="PR01036">
    <property type="entry name" value="TCRTETB"/>
</dbReference>
<dbReference type="Proteomes" id="UP000010798">
    <property type="component" value="Chromosome"/>
</dbReference>
<dbReference type="SUPFAM" id="SSF103473">
    <property type="entry name" value="MFS general substrate transporter"/>
    <property type="match status" value="1"/>
</dbReference>
<evidence type="ECO:0000256" key="3">
    <source>
        <dbReference type="ARBA" id="ARBA00022475"/>
    </source>
</evidence>
<dbReference type="OrthoDB" id="9816041at2"/>
<name>L0DIS0_SINAD</name>
<gene>
    <name evidence="9" type="ordered locus">Sinac_5132</name>
</gene>
<dbReference type="Gene3D" id="1.20.1250.20">
    <property type="entry name" value="MFS general substrate transporter like domains"/>
    <property type="match status" value="1"/>
</dbReference>
<evidence type="ECO:0000256" key="7">
    <source>
        <dbReference type="SAM" id="Phobius"/>
    </source>
</evidence>
<dbReference type="PANTHER" id="PTHR23501">
    <property type="entry name" value="MAJOR FACILITATOR SUPERFAMILY"/>
    <property type="match status" value="1"/>
</dbReference>